<comment type="similarity">
    <text evidence="2">Belongs to the FliJ family.</text>
</comment>
<evidence type="ECO:0000256" key="9">
    <source>
        <dbReference type="ARBA" id="ARBA00023136"/>
    </source>
</evidence>
<keyword evidence="6" id="KW-0145">Chemotaxis</keyword>
<dbReference type="GO" id="GO:0005886">
    <property type="term" value="C:plasma membrane"/>
    <property type="evidence" value="ECO:0007669"/>
    <property type="project" value="UniProtKB-SubCell"/>
</dbReference>
<dbReference type="GO" id="GO:0009288">
    <property type="term" value="C:bacterial-type flagellum"/>
    <property type="evidence" value="ECO:0007669"/>
    <property type="project" value="InterPro"/>
</dbReference>
<keyword evidence="8" id="KW-0653">Protein transport</keyword>
<dbReference type="GO" id="GO:0044781">
    <property type="term" value="P:bacterial-type flagellum organization"/>
    <property type="evidence" value="ECO:0007669"/>
    <property type="project" value="UniProtKB-KW"/>
</dbReference>
<evidence type="ECO:0000313" key="11">
    <source>
        <dbReference type="EMBL" id="TXJ45180.1"/>
    </source>
</evidence>
<dbReference type="AlphaFoldDB" id="A0A5C8F9A5"/>
<keyword evidence="5" id="KW-1003">Cell membrane</keyword>
<protein>
    <recommendedName>
        <fullName evidence="3">Flagellar FliJ protein</fullName>
    </recommendedName>
</protein>
<dbReference type="InterPro" id="IPR053716">
    <property type="entry name" value="Flag_assembly_chemotaxis_eff"/>
</dbReference>
<proteinExistence type="inferred from homology"/>
<keyword evidence="9" id="KW-0472">Membrane</keyword>
<comment type="caution">
    <text evidence="11">The sequence shown here is derived from an EMBL/GenBank/DDBJ whole genome shotgun (WGS) entry which is preliminary data.</text>
</comment>
<sequence length="145" mass="17297">MKRFDFKLEPLYKLRKNIEKKKQAEVAEVSALYNKEKEGKDNCILKINDGIKIVDSIEDSSEMINMSIYFGEYMLALNSQIAIHDRKMSEIGIELRKRQDILQEATKQRRAVEILKEKKLLEYKKLMNKEEQSKLDEWKNDYYVN</sequence>
<evidence type="ECO:0000256" key="3">
    <source>
        <dbReference type="ARBA" id="ARBA00020392"/>
    </source>
</evidence>
<dbReference type="InterPro" id="IPR012823">
    <property type="entry name" value="Flagell_FliJ"/>
</dbReference>
<evidence type="ECO:0000256" key="6">
    <source>
        <dbReference type="ARBA" id="ARBA00022500"/>
    </source>
</evidence>
<evidence type="ECO:0000256" key="2">
    <source>
        <dbReference type="ARBA" id="ARBA00010004"/>
    </source>
</evidence>
<dbReference type="OrthoDB" id="307861at2"/>
<dbReference type="Pfam" id="PF02050">
    <property type="entry name" value="FliJ"/>
    <property type="match status" value="1"/>
</dbReference>
<dbReference type="GO" id="GO:0015031">
    <property type="term" value="P:protein transport"/>
    <property type="evidence" value="ECO:0007669"/>
    <property type="project" value="UniProtKB-KW"/>
</dbReference>
<keyword evidence="4" id="KW-0813">Transport</keyword>
<organism evidence="11 12">
    <name type="scientific">Brachyspira pilosicoli</name>
    <name type="common">Serpulina pilosicoli</name>
    <dbReference type="NCBI Taxonomy" id="52584"/>
    <lineage>
        <taxon>Bacteria</taxon>
        <taxon>Pseudomonadati</taxon>
        <taxon>Spirochaetota</taxon>
        <taxon>Spirochaetia</taxon>
        <taxon>Brachyspirales</taxon>
        <taxon>Brachyspiraceae</taxon>
        <taxon>Brachyspira</taxon>
    </lineage>
</organism>
<keyword evidence="10" id="KW-1006">Bacterial flagellum protein export</keyword>
<keyword evidence="11" id="KW-0282">Flagellum</keyword>
<evidence type="ECO:0000256" key="5">
    <source>
        <dbReference type="ARBA" id="ARBA00022475"/>
    </source>
</evidence>
<evidence type="ECO:0000256" key="7">
    <source>
        <dbReference type="ARBA" id="ARBA00022795"/>
    </source>
</evidence>
<keyword evidence="7" id="KW-1005">Bacterial flagellum biogenesis</keyword>
<keyword evidence="11" id="KW-0966">Cell projection</keyword>
<dbReference type="Gene3D" id="1.10.287.1700">
    <property type="match status" value="1"/>
</dbReference>
<dbReference type="GO" id="GO:0071973">
    <property type="term" value="P:bacterial-type flagellum-dependent cell motility"/>
    <property type="evidence" value="ECO:0007669"/>
    <property type="project" value="InterPro"/>
</dbReference>
<evidence type="ECO:0000256" key="10">
    <source>
        <dbReference type="ARBA" id="ARBA00023225"/>
    </source>
</evidence>
<accession>A0A5C8F9A5</accession>
<evidence type="ECO:0000256" key="1">
    <source>
        <dbReference type="ARBA" id="ARBA00004413"/>
    </source>
</evidence>
<evidence type="ECO:0000256" key="8">
    <source>
        <dbReference type="ARBA" id="ARBA00022927"/>
    </source>
</evidence>
<dbReference type="GO" id="GO:0006935">
    <property type="term" value="P:chemotaxis"/>
    <property type="evidence" value="ECO:0007669"/>
    <property type="project" value="UniProtKB-KW"/>
</dbReference>
<reference evidence="11 12" key="1">
    <citation type="journal article" date="1992" name="Lakartidningen">
        <title>[Penicillin V and not amoxicillin is the first choice preparation in acute otitis].</title>
        <authorList>
            <person name="Kamme C."/>
            <person name="Lundgren K."/>
            <person name="Prellner K."/>
        </authorList>
    </citation>
    <scope>NUCLEOTIDE SEQUENCE [LARGE SCALE GENOMIC DNA]</scope>
    <source>
        <strain evidence="11 12">PC5538III-hc</strain>
    </source>
</reference>
<keyword evidence="11" id="KW-0969">Cilium</keyword>
<comment type="subcellular location">
    <subcellularLocation>
        <location evidence="1">Cell membrane</location>
        <topology evidence="1">Peripheral membrane protein</topology>
        <orientation evidence="1">Cytoplasmic side</orientation>
    </subcellularLocation>
</comment>
<name>A0A5C8F9A5_BRAPL</name>
<dbReference type="Proteomes" id="UP000323176">
    <property type="component" value="Unassembled WGS sequence"/>
</dbReference>
<evidence type="ECO:0000313" key="12">
    <source>
        <dbReference type="Proteomes" id="UP000323176"/>
    </source>
</evidence>
<dbReference type="EMBL" id="SAXY01000019">
    <property type="protein sequence ID" value="TXJ45180.1"/>
    <property type="molecule type" value="Genomic_DNA"/>
</dbReference>
<evidence type="ECO:0000256" key="4">
    <source>
        <dbReference type="ARBA" id="ARBA00022448"/>
    </source>
</evidence>
<gene>
    <name evidence="11" type="ORF">EPJ72_02910</name>
</gene>